<reference evidence="2" key="3">
    <citation type="submission" date="2020-12" db="UniProtKB">
        <authorList>
            <consortium name="EnsemblPlants"/>
        </authorList>
    </citation>
    <scope>IDENTIFICATION</scope>
</reference>
<keyword evidence="3" id="KW-1185">Reference proteome</keyword>
<dbReference type="InParanoid" id="A0A2K1IRX0"/>
<organism evidence="1">
    <name type="scientific">Physcomitrium patens</name>
    <name type="common">Spreading-leaved earth moss</name>
    <name type="synonym">Physcomitrella patens</name>
    <dbReference type="NCBI Taxonomy" id="3218"/>
    <lineage>
        <taxon>Eukaryota</taxon>
        <taxon>Viridiplantae</taxon>
        <taxon>Streptophyta</taxon>
        <taxon>Embryophyta</taxon>
        <taxon>Bryophyta</taxon>
        <taxon>Bryophytina</taxon>
        <taxon>Bryopsida</taxon>
        <taxon>Funariidae</taxon>
        <taxon>Funariales</taxon>
        <taxon>Funariaceae</taxon>
        <taxon>Physcomitrium</taxon>
    </lineage>
</organism>
<dbReference type="AlphaFoldDB" id="A0A2K1IRX0"/>
<proteinExistence type="predicted"/>
<dbReference type="EnsemblPlants" id="Pp3c21_14370V3.1">
    <property type="protein sequence ID" value="Pp3c21_14370V3.1"/>
    <property type="gene ID" value="Pp3c21_14370"/>
</dbReference>
<name>A0A2K1IRX0_PHYPA</name>
<dbReference type="Gramene" id="Pp3c21_14370V3.1">
    <property type="protein sequence ID" value="Pp3c21_14370V3.1"/>
    <property type="gene ID" value="Pp3c21_14370"/>
</dbReference>
<accession>A0A2K1IRX0</accession>
<evidence type="ECO:0000313" key="1">
    <source>
        <dbReference type="EMBL" id="PNR32030.1"/>
    </source>
</evidence>
<dbReference type="Proteomes" id="UP000006727">
    <property type="component" value="Chromosome 21"/>
</dbReference>
<evidence type="ECO:0000313" key="3">
    <source>
        <dbReference type="Proteomes" id="UP000006727"/>
    </source>
</evidence>
<protein>
    <submittedName>
        <fullName evidence="1 2">Uncharacterized protein</fullName>
    </submittedName>
</protein>
<gene>
    <name evidence="1" type="ORF">PHYPA_026155</name>
</gene>
<sequence length="36" mass="3998">MVLWAILLEIDAAYTIANIKSIDLGGVETIPIDRRI</sequence>
<reference evidence="1 3" key="1">
    <citation type="journal article" date="2008" name="Science">
        <title>The Physcomitrella genome reveals evolutionary insights into the conquest of land by plants.</title>
        <authorList>
            <person name="Rensing S."/>
            <person name="Lang D."/>
            <person name="Zimmer A."/>
            <person name="Terry A."/>
            <person name="Salamov A."/>
            <person name="Shapiro H."/>
            <person name="Nishiyama T."/>
            <person name="Perroud P.-F."/>
            <person name="Lindquist E."/>
            <person name="Kamisugi Y."/>
            <person name="Tanahashi T."/>
            <person name="Sakakibara K."/>
            <person name="Fujita T."/>
            <person name="Oishi K."/>
            <person name="Shin-I T."/>
            <person name="Kuroki Y."/>
            <person name="Toyoda A."/>
            <person name="Suzuki Y."/>
            <person name="Hashimoto A."/>
            <person name="Yamaguchi K."/>
            <person name="Sugano A."/>
            <person name="Kohara Y."/>
            <person name="Fujiyama A."/>
            <person name="Anterola A."/>
            <person name="Aoki S."/>
            <person name="Ashton N."/>
            <person name="Barbazuk W.B."/>
            <person name="Barker E."/>
            <person name="Bennetzen J."/>
            <person name="Bezanilla M."/>
            <person name="Blankenship R."/>
            <person name="Cho S.H."/>
            <person name="Dutcher S."/>
            <person name="Estelle M."/>
            <person name="Fawcett J.A."/>
            <person name="Gundlach H."/>
            <person name="Hanada K."/>
            <person name="Heyl A."/>
            <person name="Hicks K.A."/>
            <person name="Hugh J."/>
            <person name="Lohr M."/>
            <person name="Mayer K."/>
            <person name="Melkozernov A."/>
            <person name="Murata T."/>
            <person name="Nelson D."/>
            <person name="Pils B."/>
            <person name="Prigge M."/>
            <person name="Reiss B."/>
            <person name="Renner T."/>
            <person name="Rombauts S."/>
            <person name="Rushton P."/>
            <person name="Sanderfoot A."/>
            <person name="Schween G."/>
            <person name="Shiu S.-H."/>
            <person name="Stueber K."/>
            <person name="Theodoulou F.L."/>
            <person name="Tu H."/>
            <person name="Van de Peer Y."/>
            <person name="Verrier P.J."/>
            <person name="Waters E."/>
            <person name="Wood A."/>
            <person name="Yang L."/>
            <person name="Cove D."/>
            <person name="Cuming A."/>
            <person name="Hasebe M."/>
            <person name="Lucas S."/>
            <person name="Mishler D.B."/>
            <person name="Reski R."/>
            <person name="Grigoriev I."/>
            <person name="Quatrano R.S."/>
            <person name="Boore J.L."/>
        </authorList>
    </citation>
    <scope>NUCLEOTIDE SEQUENCE [LARGE SCALE GENOMIC DNA]</scope>
    <source>
        <strain evidence="2 3">cv. Gransden 2004</strain>
    </source>
</reference>
<dbReference type="EMBL" id="ABEU02000021">
    <property type="protein sequence ID" value="PNR32030.1"/>
    <property type="molecule type" value="Genomic_DNA"/>
</dbReference>
<evidence type="ECO:0000313" key="2">
    <source>
        <dbReference type="EnsemblPlants" id="Pp3c21_14370V3.1"/>
    </source>
</evidence>
<reference evidence="1 3" key="2">
    <citation type="journal article" date="2018" name="Plant J.">
        <title>The Physcomitrella patens chromosome-scale assembly reveals moss genome structure and evolution.</title>
        <authorList>
            <person name="Lang D."/>
            <person name="Ullrich K.K."/>
            <person name="Murat F."/>
            <person name="Fuchs J."/>
            <person name="Jenkins J."/>
            <person name="Haas F.B."/>
            <person name="Piednoel M."/>
            <person name="Gundlach H."/>
            <person name="Van Bel M."/>
            <person name="Meyberg R."/>
            <person name="Vives C."/>
            <person name="Morata J."/>
            <person name="Symeonidi A."/>
            <person name="Hiss M."/>
            <person name="Muchero W."/>
            <person name="Kamisugi Y."/>
            <person name="Saleh O."/>
            <person name="Blanc G."/>
            <person name="Decker E.L."/>
            <person name="van Gessel N."/>
            <person name="Grimwood J."/>
            <person name="Hayes R.D."/>
            <person name="Graham S.W."/>
            <person name="Gunter L.E."/>
            <person name="McDaniel S.F."/>
            <person name="Hoernstein S.N.W."/>
            <person name="Larsson A."/>
            <person name="Li F.W."/>
            <person name="Perroud P.F."/>
            <person name="Phillips J."/>
            <person name="Ranjan P."/>
            <person name="Rokshar D.S."/>
            <person name="Rothfels C.J."/>
            <person name="Schneider L."/>
            <person name="Shu S."/>
            <person name="Stevenson D.W."/>
            <person name="Thummler F."/>
            <person name="Tillich M."/>
            <person name="Villarreal Aguilar J.C."/>
            <person name="Widiez T."/>
            <person name="Wong G.K."/>
            <person name="Wymore A."/>
            <person name="Zhang Y."/>
            <person name="Zimmer A.D."/>
            <person name="Quatrano R.S."/>
            <person name="Mayer K.F.X."/>
            <person name="Goodstein D."/>
            <person name="Casacuberta J.M."/>
            <person name="Vandepoele K."/>
            <person name="Reski R."/>
            <person name="Cuming A.C."/>
            <person name="Tuskan G.A."/>
            <person name="Maumus F."/>
            <person name="Salse J."/>
            <person name="Schmutz J."/>
            <person name="Rensing S.A."/>
        </authorList>
    </citation>
    <scope>NUCLEOTIDE SEQUENCE [LARGE SCALE GENOMIC DNA]</scope>
    <source>
        <strain evidence="2 3">cv. Gransden 2004</strain>
    </source>
</reference>